<dbReference type="PANTHER" id="PTHR32026:SF10">
    <property type="entry name" value="METHYLTRANSFERASE-LIKE PROTEIN 24-RELATED"/>
    <property type="match status" value="1"/>
</dbReference>
<dbReference type="EMBL" id="KZ346991">
    <property type="protein sequence ID" value="PIO68651.1"/>
    <property type="molecule type" value="Genomic_DNA"/>
</dbReference>
<evidence type="ECO:0000313" key="1">
    <source>
        <dbReference type="EMBL" id="PIO68651.1"/>
    </source>
</evidence>
<dbReference type="AlphaFoldDB" id="A0A2G9UEL1"/>
<evidence type="ECO:0008006" key="3">
    <source>
        <dbReference type="Google" id="ProtNLM"/>
    </source>
</evidence>
<keyword evidence="2" id="KW-1185">Reference proteome</keyword>
<gene>
    <name evidence="1" type="ORF">TELCIR_09550</name>
</gene>
<sequence>MDSAESRLRLTAPVFGLGSPKEELARLANYLHAADCSYVFSESFPSFCSGKFGDDTKVALITCNELGSLEIPSSLTTLPNLHIITPRSAPESTGLNIHRYGIGPPNQNETADGKWKLNTLGAIMTRLFGESVIDLLLIDMNGGEVAIYPELLRIASQGKIKQLAIRGHVWSEENENFRSIYWNLRQMQNYGYSRRFGRVDLPRYDVVFERK</sequence>
<dbReference type="PANTHER" id="PTHR32026">
    <property type="entry name" value="METHYLTRANSFERASE-LIKE PROTEIN 24"/>
    <property type="match status" value="1"/>
</dbReference>
<organism evidence="1 2">
    <name type="scientific">Teladorsagia circumcincta</name>
    <name type="common">Brown stomach worm</name>
    <name type="synonym">Ostertagia circumcincta</name>
    <dbReference type="NCBI Taxonomy" id="45464"/>
    <lineage>
        <taxon>Eukaryota</taxon>
        <taxon>Metazoa</taxon>
        <taxon>Ecdysozoa</taxon>
        <taxon>Nematoda</taxon>
        <taxon>Chromadorea</taxon>
        <taxon>Rhabditida</taxon>
        <taxon>Rhabditina</taxon>
        <taxon>Rhabditomorpha</taxon>
        <taxon>Strongyloidea</taxon>
        <taxon>Trichostrongylidae</taxon>
        <taxon>Teladorsagia</taxon>
    </lineage>
</organism>
<name>A0A2G9UEL1_TELCI</name>
<reference evidence="1 2" key="1">
    <citation type="submission" date="2015-09" db="EMBL/GenBank/DDBJ databases">
        <title>Draft genome of the parasitic nematode Teladorsagia circumcincta isolate WARC Sus (inbred).</title>
        <authorList>
            <person name="Mitreva M."/>
        </authorList>
    </citation>
    <scope>NUCLEOTIDE SEQUENCE [LARGE SCALE GENOMIC DNA]</scope>
    <source>
        <strain evidence="1 2">S</strain>
    </source>
</reference>
<evidence type="ECO:0000313" key="2">
    <source>
        <dbReference type="Proteomes" id="UP000230423"/>
    </source>
</evidence>
<accession>A0A2G9UEL1</accession>
<dbReference type="InterPro" id="IPR026913">
    <property type="entry name" value="METTL24"/>
</dbReference>
<proteinExistence type="predicted"/>
<dbReference type="OrthoDB" id="5860975at2759"/>
<protein>
    <recommendedName>
        <fullName evidence="3">Methyltransferase FkbM domain-containing protein</fullName>
    </recommendedName>
</protein>
<dbReference type="Proteomes" id="UP000230423">
    <property type="component" value="Unassembled WGS sequence"/>
</dbReference>